<evidence type="ECO:0000313" key="12">
    <source>
        <dbReference type="Proteomes" id="UP000694865"/>
    </source>
</evidence>
<keyword evidence="6" id="KW-0813">Transport</keyword>
<evidence type="ECO:0000256" key="5">
    <source>
        <dbReference type="ARBA" id="ARBA00022892"/>
    </source>
</evidence>
<dbReference type="Pfam" id="PF04053">
    <property type="entry name" value="B-prop_COPA_B_2nd"/>
    <property type="match status" value="1"/>
</dbReference>
<feature type="repeat" description="WD" evidence="10">
    <location>
        <begin position="231"/>
        <end position="272"/>
    </location>
</feature>
<dbReference type="Pfam" id="PF00400">
    <property type="entry name" value="WD40"/>
    <property type="match status" value="4"/>
</dbReference>
<dbReference type="InterPro" id="IPR015943">
    <property type="entry name" value="WD40/YVTN_repeat-like_dom_sf"/>
</dbReference>
<dbReference type="PANTHER" id="PTHR19876:SF2">
    <property type="entry name" value="COATOMER SUBUNIT BETA"/>
    <property type="match status" value="1"/>
</dbReference>
<evidence type="ECO:0000256" key="7">
    <source>
        <dbReference type="ARBA" id="ARBA00023034"/>
    </source>
</evidence>
<evidence type="ECO:0000259" key="11">
    <source>
        <dbReference type="Pfam" id="PF04053"/>
    </source>
</evidence>
<feature type="repeat" description="WD" evidence="10">
    <location>
        <begin position="101"/>
        <end position="133"/>
    </location>
</feature>
<dbReference type="InterPro" id="IPR006692">
    <property type="entry name" value="Beta-prop_COPA/B_2nd"/>
</dbReference>
<proteinExistence type="predicted"/>
<keyword evidence="8" id="KW-0472">Membrane</keyword>
<evidence type="ECO:0000256" key="10">
    <source>
        <dbReference type="PROSITE-ProRule" id="PRU00221"/>
    </source>
</evidence>
<organism evidence="12 13">
    <name type="scientific">Saccoglossus kowalevskii</name>
    <name type="common">Acorn worm</name>
    <dbReference type="NCBI Taxonomy" id="10224"/>
    <lineage>
        <taxon>Eukaryota</taxon>
        <taxon>Metazoa</taxon>
        <taxon>Hemichordata</taxon>
        <taxon>Enteropneusta</taxon>
        <taxon>Harrimaniidae</taxon>
        <taxon>Saccoglossus</taxon>
    </lineage>
</organism>
<name>A0ABM0MQM6_SACKO</name>
<keyword evidence="3 10" id="KW-0853">WD repeat</keyword>
<dbReference type="RefSeq" id="XP_006822317.1">
    <property type="nucleotide sequence ID" value="XM_006822254.1"/>
</dbReference>
<evidence type="ECO:0000256" key="9">
    <source>
        <dbReference type="ARBA" id="ARBA00032920"/>
    </source>
</evidence>
<evidence type="ECO:0000256" key="8">
    <source>
        <dbReference type="ARBA" id="ARBA00023136"/>
    </source>
</evidence>
<reference evidence="13" key="1">
    <citation type="submission" date="2025-08" db="UniProtKB">
        <authorList>
            <consortium name="RefSeq"/>
        </authorList>
    </citation>
    <scope>IDENTIFICATION</scope>
    <source>
        <tissue evidence="13">Testes</tissue>
    </source>
</reference>
<evidence type="ECO:0000256" key="3">
    <source>
        <dbReference type="ARBA" id="ARBA00022574"/>
    </source>
</evidence>
<dbReference type="PROSITE" id="PS50082">
    <property type="entry name" value="WD_REPEATS_2"/>
    <property type="match status" value="4"/>
</dbReference>
<dbReference type="InterPro" id="IPR001680">
    <property type="entry name" value="WD40_rpt"/>
</dbReference>
<evidence type="ECO:0000256" key="6">
    <source>
        <dbReference type="ARBA" id="ARBA00022927"/>
    </source>
</evidence>
<dbReference type="InterPro" id="IPR036322">
    <property type="entry name" value="WD40_repeat_dom_sf"/>
</dbReference>
<dbReference type="CDD" id="cd00200">
    <property type="entry name" value="WD40"/>
    <property type="match status" value="1"/>
</dbReference>
<dbReference type="InterPro" id="IPR050844">
    <property type="entry name" value="Coatomer_complex_subunit"/>
</dbReference>
<keyword evidence="5" id="KW-0931">ER-Golgi transport</keyword>
<sequence length="564" mass="63952">MISQYYEPMKFGIKRVFSARTTRVKCIDIHPREPWVLLSYFTGSVQIWNYTTKTLIKTFEVIDLPIRAAKFISRKNWFITASDDMFLRVFNYNTQERINAFDAHTDFIRSLAVHPTQPFVISSSDDMVIKLWNWEKKWQCEQVFEGHYHYVMQIVINPKDNNTFASASLDTTIKVWQLGSNTPNFTLTGHDSGVNCVDYYSGGDKPYLVSGADDRLVKIWDYQNKTCVQTLKGHTENITTVCFHPTLPIILSGGEDDTVRIWHANTYRSEKTLNYGLERAWVIAALPGSNMVALGFDNGAIILKVGSEEPAMSMDSNGKFIFAKHTEIQQANLKNLQGLEINDGERLSLPVKDIGSCEIYPQSIAHNPNGRFVVVCGDGEYIIYTAMALRNKAFGSAQEFVWALDSSMYAVRLKDHIKIFKNFKEFKDLKQSITPEGIYGGFLLGVKTSDGLAFYDWDSVDTLIRRIEITPQSIFWSDNGELVCITTDESFFILKYNAEAASKAQETNEGITEDGVEDAFEVVGEVEEVVKTGTWVGDCFIYTNSVNRINYYVGGEIVTISHMD</sequence>
<dbReference type="GeneID" id="102804945"/>
<dbReference type="PROSITE" id="PS50294">
    <property type="entry name" value="WD_REPEATS_REGION"/>
    <property type="match status" value="4"/>
</dbReference>
<keyword evidence="7" id="KW-0333">Golgi apparatus</keyword>
<keyword evidence="4" id="KW-0677">Repeat</keyword>
<dbReference type="InterPro" id="IPR020472">
    <property type="entry name" value="WD40_PAC1"/>
</dbReference>
<dbReference type="PANTHER" id="PTHR19876">
    <property type="entry name" value="COATOMER"/>
    <property type="match status" value="1"/>
</dbReference>
<evidence type="ECO:0000256" key="2">
    <source>
        <dbReference type="ARBA" id="ARBA00004347"/>
    </source>
</evidence>
<gene>
    <name evidence="13" type="primary">LOC102804945</name>
</gene>
<dbReference type="PRINTS" id="PR00320">
    <property type="entry name" value="GPROTEINBRPT"/>
</dbReference>
<feature type="repeat" description="WD" evidence="10">
    <location>
        <begin position="187"/>
        <end position="230"/>
    </location>
</feature>
<evidence type="ECO:0000313" key="13">
    <source>
        <dbReference type="RefSeq" id="XP_006822317.1"/>
    </source>
</evidence>
<dbReference type="SUPFAM" id="SSF50978">
    <property type="entry name" value="WD40 repeat-like"/>
    <property type="match status" value="2"/>
</dbReference>
<keyword evidence="12" id="KW-1185">Reference proteome</keyword>
<feature type="domain" description="COPA/B second beta-propeller" evidence="11">
    <location>
        <begin position="325"/>
        <end position="564"/>
    </location>
</feature>
<dbReference type="Gene3D" id="2.130.10.10">
    <property type="entry name" value="YVTN repeat-like/Quinoprotein amine dehydrogenase"/>
    <property type="match status" value="1"/>
</dbReference>
<evidence type="ECO:0000256" key="1">
    <source>
        <dbReference type="ARBA" id="ARBA00004255"/>
    </source>
</evidence>
<feature type="repeat" description="WD" evidence="10">
    <location>
        <begin position="144"/>
        <end position="186"/>
    </location>
</feature>
<evidence type="ECO:0000256" key="4">
    <source>
        <dbReference type="ARBA" id="ARBA00022737"/>
    </source>
</evidence>
<accession>A0ABM0MQM6</accession>
<keyword evidence="6" id="KW-0653">Protein transport</keyword>
<dbReference type="Proteomes" id="UP000694865">
    <property type="component" value="Unplaced"/>
</dbReference>
<feature type="non-terminal residue" evidence="13">
    <location>
        <position position="564"/>
    </location>
</feature>
<dbReference type="SMART" id="SM00320">
    <property type="entry name" value="WD40"/>
    <property type="match status" value="6"/>
</dbReference>
<comment type="subcellular location">
    <subcellularLocation>
        <location evidence="2">Cytoplasmic vesicle</location>
        <location evidence="2">COPI-coated vesicle membrane</location>
        <topology evidence="2">Peripheral membrane protein</topology>
        <orientation evidence="2">Cytoplasmic side</orientation>
    </subcellularLocation>
    <subcellularLocation>
        <location evidence="1">Golgi apparatus membrane</location>
        <topology evidence="1">Peripheral membrane protein</topology>
        <orientation evidence="1">Cytoplasmic side</orientation>
    </subcellularLocation>
</comment>
<protein>
    <recommendedName>
        <fullName evidence="9">Beta'-coat protein</fullName>
    </recommendedName>
</protein>